<name>E4TM00_MARTH</name>
<organism evidence="1 2">
    <name type="scientific">Marivirga tractuosa (strain ATCC 23168 / DSM 4126 / NBRC 15989 / NCIMB 1408 / VKM B-1430 / H-43)</name>
    <name type="common">Microscilla tractuosa</name>
    <name type="synonym">Flexibacter tractuosus</name>
    <dbReference type="NCBI Taxonomy" id="643867"/>
    <lineage>
        <taxon>Bacteria</taxon>
        <taxon>Pseudomonadati</taxon>
        <taxon>Bacteroidota</taxon>
        <taxon>Cytophagia</taxon>
        <taxon>Cytophagales</taxon>
        <taxon>Marivirgaceae</taxon>
        <taxon>Marivirga</taxon>
    </lineage>
</organism>
<gene>
    <name evidence="1" type="ordered locus">Ftrac_0282</name>
</gene>
<evidence type="ECO:0000313" key="2">
    <source>
        <dbReference type="Proteomes" id="UP000008720"/>
    </source>
</evidence>
<protein>
    <submittedName>
        <fullName evidence="1">Uncharacterized protein</fullName>
    </submittedName>
</protein>
<dbReference type="AlphaFoldDB" id="E4TM00"/>
<dbReference type="Proteomes" id="UP000008720">
    <property type="component" value="Chromosome"/>
</dbReference>
<reference evidence="1 2" key="1">
    <citation type="journal article" date="2011" name="Stand. Genomic Sci.">
        <title>Complete genome sequence of Marivirga tractuosa type strain (H-43).</title>
        <authorList>
            <person name="Pagani I."/>
            <person name="Chertkov O."/>
            <person name="Lapidus A."/>
            <person name="Lucas S."/>
            <person name="Del Rio T.G."/>
            <person name="Tice H."/>
            <person name="Copeland A."/>
            <person name="Cheng J.F."/>
            <person name="Nolan M."/>
            <person name="Saunders E."/>
            <person name="Pitluck S."/>
            <person name="Held B."/>
            <person name="Goodwin L."/>
            <person name="Liolios K."/>
            <person name="Ovchinikova G."/>
            <person name="Ivanova N."/>
            <person name="Mavromatis K."/>
            <person name="Pati A."/>
            <person name="Chen A."/>
            <person name="Palaniappan K."/>
            <person name="Land M."/>
            <person name="Hauser L."/>
            <person name="Jeffries C.D."/>
            <person name="Detter J.C."/>
            <person name="Han C."/>
            <person name="Tapia R."/>
            <person name="Ngatchou-Djao O.D."/>
            <person name="Rohde M."/>
            <person name="Goker M."/>
            <person name="Spring S."/>
            <person name="Sikorski J."/>
            <person name="Woyke T."/>
            <person name="Bristow J."/>
            <person name="Eisen J.A."/>
            <person name="Markowitz V."/>
            <person name="Hugenholtz P."/>
            <person name="Klenk H.P."/>
            <person name="Kyrpides N.C."/>
        </authorList>
    </citation>
    <scope>NUCLEOTIDE SEQUENCE [LARGE SCALE GENOMIC DNA]</scope>
    <source>
        <strain evidence="2">ATCC 23168 / DSM 4126 / NBRC 15989 / NCIMB 1408 / VKM B-1430 / H-43</strain>
    </source>
</reference>
<proteinExistence type="predicted"/>
<keyword evidence="2" id="KW-1185">Reference proteome</keyword>
<accession>E4TM00</accession>
<dbReference type="STRING" id="643867.Ftrac_0282"/>
<dbReference type="EMBL" id="CP002349">
    <property type="protein sequence ID" value="ADR20291.1"/>
    <property type="molecule type" value="Genomic_DNA"/>
</dbReference>
<dbReference type="HOGENOM" id="CLU_2302519_0_0_10"/>
<sequence length="100" mass="11845">MLRKLILLLLSILIVSVLLVPSQSDYFQRLEYDFRAIHQSNALNRELLEELGDYTYRNRLLFSEFEYSFGNISVSYYGFLNIIMFEDPINREVKSPQITV</sequence>
<dbReference type="KEGG" id="mtt:Ftrac_0282"/>
<evidence type="ECO:0000313" key="1">
    <source>
        <dbReference type="EMBL" id="ADR20291.1"/>
    </source>
</evidence>